<dbReference type="InterPro" id="IPR042240">
    <property type="entry name" value="CHASE_sf"/>
</dbReference>
<dbReference type="PANTHER" id="PTHR43719">
    <property type="entry name" value="TWO-COMPONENT HISTIDINE KINASE"/>
    <property type="match status" value="1"/>
</dbReference>
<evidence type="ECO:0000256" key="9">
    <source>
        <dbReference type="ARBA" id="ARBA00022989"/>
    </source>
</evidence>
<keyword evidence="7" id="KW-0418">Kinase</keyword>
<dbReference type="GO" id="GO:0009414">
    <property type="term" value="P:response to water deprivation"/>
    <property type="evidence" value="ECO:0007669"/>
    <property type="project" value="UniProtKB-ARBA"/>
</dbReference>
<dbReference type="Gene3D" id="3.40.50.2300">
    <property type="match status" value="2"/>
</dbReference>
<dbReference type="InterPro" id="IPR011006">
    <property type="entry name" value="CheY-like_superfamily"/>
</dbReference>
<comment type="caution">
    <text evidence="17">The sequence shown here is derived from an EMBL/GenBank/DDBJ whole genome shotgun (WGS) entry which is preliminary data.</text>
</comment>
<feature type="domain" description="Response regulatory" evidence="15">
    <location>
        <begin position="1250"/>
        <end position="1387"/>
    </location>
</feature>
<dbReference type="EMBL" id="VOIH02000006">
    <property type="protein sequence ID" value="KAF3443290.1"/>
    <property type="molecule type" value="Genomic_DNA"/>
</dbReference>
<evidence type="ECO:0000256" key="1">
    <source>
        <dbReference type="ARBA" id="ARBA00000085"/>
    </source>
</evidence>
<evidence type="ECO:0000313" key="17">
    <source>
        <dbReference type="EMBL" id="KAF3443290.1"/>
    </source>
</evidence>
<dbReference type="OrthoDB" id="10266508at2759"/>
<feature type="modified residue" description="4-aspartylphosphate" evidence="12">
    <location>
        <position position="1150"/>
    </location>
</feature>
<feature type="domain" description="Response regulatory" evidence="15">
    <location>
        <begin position="1093"/>
        <end position="1226"/>
    </location>
</feature>
<dbReference type="FunFam" id="1.10.287.130:FF:000015">
    <property type="entry name" value="Histidine kinase 4"/>
    <property type="match status" value="1"/>
</dbReference>
<keyword evidence="9 13" id="KW-1133">Transmembrane helix</keyword>
<dbReference type="Gene3D" id="6.10.250.1190">
    <property type="match status" value="1"/>
</dbReference>
<organism evidence="17 18">
    <name type="scientific">Rhamnella rubrinervis</name>
    <dbReference type="NCBI Taxonomy" id="2594499"/>
    <lineage>
        <taxon>Eukaryota</taxon>
        <taxon>Viridiplantae</taxon>
        <taxon>Streptophyta</taxon>
        <taxon>Embryophyta</taxon>
        <taxon>Tracheophyta</taxon>
        <taxon>Spermatophyta</taxon>
        <taxon>Magnoliopsida</taxon>
        <taxon>eudicotyledons</taxon>
        <taxon>Gunneridae</taxon>
        <taxon>Pentapetalae</taxon>
        <taxon>rosids</taxon>
        <taxon>fabids</taxon>
        <taxon>Rosales</taxon>
        <taxon>Rhamnaceae</taxon>
        <taxon>rhamnoid group</taxon>
        <taxon>Rhamneae</taxon>
        <taxon>Rhamnella</taxon>
    </lineage>
</organism>
<dbReference type="InterPro" id="IPR003594">
    <property type="entry name" value="HATPase_dom"/>
</dbReference>
<dbReference type="Pfam" id="PF00512">
    <property type="entry name" value="HisKA"/>
    <property type="match status" value="1"/>
</dbReference>
<comment type="catalytic activity">
    <reaction evidence="1">
        <text>ATP + protein L-histidine = ADP + protein N-phospho-L-histidine.</text>
        <dbReference type="EC" id="2.7.13.3"/>
    </reaction>
</comment>
<dbReference type="InterPro" id="IPR006189">
    <property type="entry name" value="CHASE_dom"/>
</dbReference>
<evidence type="ECO:0000256" key="4">
    <source>
        <dbReference type="ARBA" id="ARBA00022553"/>
    </source>
</evidence>
<dbReference type="InterPro" id="IPR004358">
    <property type="entry name" value="Sig_transdc_His_kin-like_C"/>
</dbReference>
<dbReference type="SUPFAM" id="SSF52172">
    <property type="entry name" value="CheY-like"/>
    <property type="match status" value="2"/>
</dbReference>
<dbReference type="CDD" id="cd17546">
    <property type="entry name" value="REC_hyHK_CKI1_RcsC-like"/>
    <property type="match status" value="1"/>
</dbReference>
<dbReference type="CDD" id="cd16922">
    <property type="entry name" value="HATPase_EvgS-ArcB-TorS-like"/>
    <property type="match status" value="1"/>
</dbReference>
<dbReference type="FunFam" id="3.30.450.350:FF:000001">
    <property type="entry name" value="Histidine kinase 4"/>
    <property type="match status" value="1"/>
</dbReference>
<dbReference type="PRINTS" id="PR00344">
    <property type="entry name" value="BCTRLSENSOR"/>
</dbReference>
<dbReference type="PROSITE" id="PS50110">
    <property type="entry name" value="RESPONSE_REGULATORY"/>
    <property type="match status" value="2"/>
</dbReference>
<dbReference type="GO" id="GO:1901701">
    <property type="term" value="P:cellular response to oxygen-containing compound"/>
    <property type="evidence" value="ECO:0007669"/>
    <property type="project" value="UniProtKB-ARBA"/>
</dbReference>
<dbReference type="InterPro" id="IPR036097">
    <property type="entry name" value="HisK_dim/P_sf"/>
</dbReference>
<sequence length="1390" mass="156240">MEGYDGNFEAGNRNMCSGYLVRCRVVKKKFVCQVSFDSIRFQMPEGAEVSDIITGFWFSFFFGFAMIVSPFWNWLIEDLAGSLQSHHLFEHSWGSQKGLVFMSCSAEARSFLKTSRILVKVHRWVFVSMSLNCKISGLNGRLLAKFKLKKTKESLHGPICVRKWRRKFLFLWFFGIITIGSILLFLSFNYGILEREERTPGSREVKAPILQHHFNASKDQLVTLASLVSKSDQITAPEYTREPRYEAPVSDGIACFLKAPCSEELTFQKKHNLVTEIAKSTDQCPVPQDENIPKMLYLSMLKSISASCAFQFLVSATFQLFGKNILQSQAMVDCPREHCQILCCLLKECWWFLAGVILCCKILGFSSKLWRNQKQKQVQEQPFAWQQKLVHDKPLARHQKLGHGPLIRPQKQQKQQQQIHSPPKSAGKWRKKLLIVFVIFGVATSIWLFWHLNGKIISRRTETLTNMCDERARMLQDQFNVSLNHVHALAILVSTFHHGKHPSAIDQKTFGEYTERTSFERPLTSGVAYALKVLHSEREQFEKHHGWTIKKMETEDQTLVQDCIPESLDMAPVQDEYAPVIFSQETVSHIVSIDMMSGKEDRENILRARATGKGVLTSPFKLLKSNHLGVVLTFAVYNTELPLDATVQQRIEATVGYLGASYDVPSLVEKLLHQLASKQTIVVNVYDTTNASTPMNMYGSDVTDTGLLHISNLDFGDPLRKHEMHCRFKHKPSLPWTAINSSLGVLVITLLVGHIFHAAISRIAKVEADYREMMELKVRAEAADVAKSQFLATVSHEIRTPMNGVLGMLQMLMDTELDPTQQDYAETAHASGKDLISLINEVLDQAKIESGRLELEDVPFDLRAVLDKILSLFKGKSNEKGIEMAVYVSNLVPEVVIGDPGRFRQIITNLVGNSIKFTKKKGHIFVTVHLADEVRGSPDVMDEVLRKSLNLVGDVSNKTYSTLSGFPVVDRWKSWEDFTLLSSSTTEEPDKIKLLVAVEDTGVGILPDAQSRIFTPFVQADSSTSRTYGGTGIGLSISKCLVDLMCGEIGFVSEPDIGSTFSFTGTFRKGEISSLDTKWQQYDPAVLEFRGLRALVIDNRCIRAEVTRYHLQRLGISVDVAFSLESACSYLSGTINASFKSTHLDMVLIDKDVWDKETGLRLHQSLQEVRQNKSSKAPLNPPKILLLAVSVTPNERNELKSSAFVDNVLIKPLRLSVLITCFQESLGSGKKRLVSRKKPATLGNLLREKRILVVDDNIVNRRVAEGALKKYGAIVTCVDSGKAALLRLEPPHNFDACFMDLQMPGMDGFEATRIIRGMERKVNEAIASGEASIEKFGNVAHWHTPILAMTADVIQASNEQCMKCGMDDYVSKPFEEEQLYSAVARFFESG</sequence>
<dbReference type="SUPFAM" id="SSF55874">
    <property type="entry name" value="ATPase domain of HSP90 chaperone/DNA topoisomerase II/histidine kinase"/>
    <property type="match status" value="1"/>
</dbReference>
<dbReference type="Pfam" id="PF24896">
    <property type="entry name" value="Receiver_CRE1"/>
    <property type="match status" value="1"/>
</dbReference>
<feature type="transmembrane region" description="Helical" evidence="13">
    <location>
        <begin position="350"/>
        <end position="370"/>
    </location>
</feature>
<accession>A0A8K0H0A5</accession>
<dbReference type="Proteomes" id="UP000796880">
    <property type="component" value="Unassembled WGS sequence"/>
</dbReference>
<keyword evidence="5" id="KW-0808">Transferase</keyword>
<keyword evidence="10 13" id="KW-0472">Membrane</keyword>
<dbReference type="PROSITE" id="PS50109">
    <property type="entry name" value="HIS_KIN"/>
    <property type="match status" value="1"/>
</dbReference>
<dbReference type="InterPro" id="IPR001789">
    <property type="entry name" value="Sig_transdc_resp-reg_receiver"/>
</dbReference>
<evidence type="ECO:0000256" key="3">
    <source>
        <dbReference type="ARBA" id="ARBA00012438"/>
    </source>
</evidence>
<dbReference type="PANTHER" id="PTHR43719:SF35">
    <property type="entry name" value="HISTIDINE KINASE 2"/>
    <property type="match status" value="1"/>
</dbReference>
<reference evidence="17" key="1">
    <citation type="submission" date="2020-03" db="EMBL/GenBank/DDBJ databases">
        <title>A high-quality chromosome-level genome assembly of a woody plant with both climbing and erect habits, Rhamnella rubrinervis.</title>
        <authorList>
            <person name="Lu Z."/>
            <person name="Yang Y."/>
            <person name="Zhu X."/>
            <person name="Sun Y."/>
        </authorList>
    </citation>
    <scope>NUCLEOTIDE SEQUENCE</scope>
    <source>
        <strain evidence="17">BYM</strain>
        <tissue evidence="17">Leaf</tissue>
    </source>
</reference>
<feature type="transmembrane region" description="Helical" evidence="13">
    <location>
        <begin position="433"/>
        <end position="450"/>
    </location>
</feature>
<feature type="modified residue" description="4-aspartylphosphate" evidence="12">
    <location>
        <position position="1300"/>
    </location>
</feature>
<keyword evidence="18" id="KW-1185">Reference proteome</keyword>
<dbReference type="GO" id="GO:0048831">
    <property type="term" value="P:regulation of shoot system development"/>
    <property type="evidence" value="ECO:0007669"/>
    <property type="project" value="UniProtKB-ARBA"/>
</dbReference>
<dbReference type="SMART" id="SM00448">
    <property type="entry name" value="REC"/>
    <property type="match status" value="2"/>
</dbReference>
<feature type="domain" description="Histidine kinase" evidence="14">
    <location>
        <begin position="793"/>
        <end position="1069"/>
    </location>
</feature>
<dbReference type="SMART" id="SM00387">
    <property type="entry name" value="HATPase_c"/>
    <property type="match status" value="1"/>
</dbReference>
<evidence type="ECO:0000256" key="11">
    <source>
        <dbReference type="ARBA" id="ARBA00023170"/>
    </source>
</evidence>
<evidence type="ECO:0000256" key="6">
    <source>
        <dbReference type="ARBA" id="ARBA00022692"/>
    </source>
</evidence>
<evidence type="ECO:0000256" key="8">
    <source>
        <dbReference type="ARBA" id="ARBA00022824"/>
    </source>
</evidence>
<dbReference type="InterPro" id="IPR003661">
    <property type="entry name" value="HisK_dim/P_dom"/>
</dbReference>
<dbReference type="GO" id="GO:0010029">
    <property type="term" value="P:regulation of seed germination"/>
    <property type="evidence" value="ECO:0007669"/>
    <property type="project" value="UniProtKB-ARBA"/>
</dbReference>
<dbReference type="GO" id="GO:0006970">
    <property type="term" value="P:response to osmotic stress"/>
    <property type="evidence" value="ECO:0007669"/>
    <property type="project" value="UniProtKB-ARBA"/>
</dbReference>
<dbReference type="GO" id="GO:0000155">
    <property type="term" value="F:phosphorelay sensor kinase activity"/>
    <property type="evidence" value="ECO:0007669"/>
    <property type="project" value="InterPro"/>
</dbReference>
<dbReference type="CDD" id="cd00082">
    <property type="entry name" value="HisKA"/>
    <property type="match status" value="1"/>
</dbReference>
<keyword evidence="4 12" id="KW-0597">Phosphoprotein</keyword>
<dbReference type="InterPro" id="IPR005467">
    <property type="entry name" value="His_kinase_dom"/>
</dbReference>
<evidence type="ECO:0000256" key="7">
    <source>
        <dbReference type="ARBA" id="ARBA00022777"/>
    </source>
</evidence>
<dbReference type="InterPro" id="IPR056839">
    <property type="entry name" value="Receiver_AHK4/CRE1_1st"/>
</dbReference>
<dbReference type="Pfam" id="PF03924">
    <property type="entry name" value="CHASE"/>
    <property type="match status" value="1"/>
</dbReference>
<feature type="transmembrane region" description="Helical" evidence="13">
    <location>
        <begin position="52"/>
        <end position="75"/>
    </location>
</feature>
<feature type="domain" description="CHASE" evidence="16">
    <location>
        <begin position="501"/>
        <end position="725"/>
    </location>
</feature>
<keyword evidence="8" id="KW-0256">Endoplasmic reticulum</keyword>
<dbReference type="GO" id="GO:0048509">
    <property type="term" value="P:regulation of meristem development"/>
    <property type="evidence" value="ECO:0007669"/>
    <property type="project" value="UniProtKB-ARBA"/>
</dbReference>
<dbReference type="GO" id="GO:0005634">
    <property type="term" value="C:nucleus"/>
    <property type="evidence" value="ECO:0007669"/>
    <property type="project" value="TreeGrafter"/>
</dbReference>
<evidence type="ECO:0000256" key="12">
    <source>
        <dbReference type="PROSITE-ProRule" id="PRU00169"/>
    </source>
</evidence>
<dbReference type="Gene3D" id="3.30.565.10">
    <property type="entry name" value="Histidine kinase-like ATPase, C-terminal domain"/>
    <property type="match status" value="1"/>
</dbReference>
<dbReference type="Pfam" id="PF02518">
    <property type="entry name" value="HATPase_c"/>
    <property type="match status" value="1"/>
</dbReference>
<evidence type="ECO:0000256" key="10">
    <source>
        <dbReference type="ARBA" id="ARBA00023136"/>
    </source>
</evidence>
<evidence type="ECO:0000256" key="5">
    <source>
        <dbReference type="ARBA" id="ARBA00022679"/>
    </source>
</evidence>
<feature type="transmembrane region" description="Helical" evidence="13">
    <location>
        <begin position="169"/>
        <end position="193"/>
    </location>
</feature>
<dbReference type="PROSITE" id="PS50839">
    <property type="entry name" value="CHASE"/>
    <property type="match status" value="1"/>
</dbReference>
<proteinExistence type="predicted"/>
<dbReference type="EC" id="2.7.13.3" evidence="3"/>
<dbReference type="InterPro" id="IPR036890">
    <property type="entry name" value="HATPase_C_sf"/>
</dbReference>
<dbReference type="SMART" id="SM00388">
    <property type="entry name" value="HisKA"/>
    <property type="match status" value="1"/>
</dbReference>
<name>A0A8K0H0A5_9ROSA</name>
<dbReference type="SMART" id="SM01079">
    <property type="entry name" value="CHASE"/>
    <property type="match status" value="1"/>
</dbReference>
<dbReference type="Pfam" id="PF00072">
    <property type="entry name" value="Response_reg"/>
    <property type="match status" value="1"/>
</dbReference>
<evidence type="ECO:0000313" key="18">
    <source>
        <dbReference type="Proteomes" id="UP000796880"/>
    </source>
</evidence>
<dbReference type="InterPro" id="IPR050956">
    <property type="entry name" value="2C_system_His_kinase"/>
</dbReference>
<evidence type="ECO:0000256" key="2">
    <source>
        <dbReference type="ARBA" id="ARBA00004477"/>
    </source>
</evidence>
<dbReference type="GO" id="GO:0043424">
    <property type="term" value="F:protein histidine kinase binding"/>
    <property type="evidence" value="ECO:0007669"/>
    <property type="project" value="UniProtKB-ARBA"/>
</dbReference>
<evidence type="ECO:0000256" key="13">
    <source>
        <dbReference type="SAM" id="Phobius"/>
    </source>
</evidence>
<dbReference type="Gene3D" id="3.30.450.350">
    <property type="entry name" value="CHASE domain"/>
    <property type="match status" value="1"/>
</dbReference>
<evidence type="ECO:0000259" key="14">
    <source>
        <dbReference type="PROSITE" id="PS50109"/>
    </source>
</evidence>
<dbReference type="GO" id="GO:0005789">
    <property type="term" value="C:endoplasmic reticulum membrane"/>
    <property type="evidence" value="ECO:0007669"/>
    <property type="project" value="UniProtKB-SubCell"/>
</dbReference>
<keyword evidence="11" id="KW-0675">Receptor</keyword>
<dbReference type="GO" id="GO:0033554">
    <property type="term" value="P:cellular response to stress"/>
    <property type="evidence" value="ECO:0007669"/>
    <property type="project" value="UniProtKB-ARBA"/>
</dbReference>
<evidence type="ECO:0000259" key="16">
    <source>
        <dbReference type="PROSITE" id="PS50839"/>
    </source>
</evidence>
<comment type="subcellular location">
    <subcellularLocation>
        <location evidence="2">Endoplasmic reticulum membrane</location>
        <topology evidence="2">Multi-pass membrane protein</topology>
    </subcellularLocation>
</comment>
<protein>
    <recommendedName>
        <fullName evidence="3">histidine kinase</fullName>
        <ecNumber evidence="3">2.7.13.3</ecNumber>
    </recommendedName>
</protein>
<gene>
    <name evidence="17" type="ORF">FNV43_RR12972</name>
</gene>
<evidence type="ECO:0000259" key="15">
    <source>
        <dbReference type="PROSITE" id="PS50110"/>
    </source>
</evidence>
<dbReference type="Gene3D" id="1.10.287.130">
    <property type="match status" value="1"/>
</dbReference>
<dbReference type="SUPFAM" id="SSF47384">
    <property type="entry name" value="Homodimeric domain of signal transducing histidine kinase"/>
    <property type="match status" value="1"/>
</dbReference>
<dbReference type="GO" id="GO:0009884">
    <property type="term" value="F:cytokinin receptor activity"/>
    <property type="evidence" value="ECO:0007669"/>
    <property type="project" value="UniProtKB-ARBA"/>
</dbReference>
<keyword evidence="6 13" id="KW-0812">Transmembrane</keyword>